<keyword evidence="14" id="KW-1185">Reference proteome</keyword>
<dbReference type="RefSeq" id="WP_114481824.1">
    <property type="nucleotide sequence ID" value="NZ_QPJU01000001.1"/>
</dbReference>
<dbReference type="GO" id="GO:0009279">
    <property type="term" value="C:cell outer membrane"/>
    <property type="evidence" value="ECO:0007669"/>
    <property type="project" value="UniProtKB-SubCell"/>
</dbReference>
<evidence type="ECO:0000256" key="5">
    <source>
        <dbReference type="ARBA" id="ARBA00022448"/>
    </source>
</evidence>
<dbReference type="Gene3D" id="2.50.20.10">
    <property type="entry name" value="Lipoprotein localisation LolA/LolB/LppX"/>
    <property type="match status" value="1"/>
</dbReference>
<evidence type="ECO:0000256" key="6">
    <source>
        <dbReference type="ARBA" id="ARBA00022729"/>
    </source>
</evidence>
<dbReference type="InterPro" id="IPR004565">
    <property type="entry name" value="OM_lipoprot_LolB"/>
</dbReference>
<dbReference type="EMBL" id="QPJU01000001">
    <property type="protein sequence ID" value="RCX11653.1"/>
    <property type="molecule type" value="Genomic_DNA"/>
</dbReference>
<accession>A0A369ARL7</accession>
<protein>
    <recommendedName>
        <fullName evidence="4">Outer-membrane lipoprotein LolB</fullName>
    </recommendedName>
</protein>
<evidence type="ECO:0000313" key="14">
    <source>
        <dbReference type="Proteomes" id="UP000252174"/>
    </source>
</evidence>
<proteinExistence type="inferred from homology"/>
<evidence type="ECO:0000256" key="9">
    <source>
        <dbReference type="ARBA" id="ARBA00023139"/>
    </source>
</evidence>
<organism evidence="13 14">
    <name type="scientific">Extensimonas vulgaris</name>
    <dbReference type="NCBI Taxonomy" id="1031594"/>
    <lineage>
        <taxon>Bacteria</taxon>
        <taxon>Pseudomonadati</taxon>
        <taxon>Pseudomonadota</taxon>
        <taxon>Betaproteobacteria</taxon>
        <taxon>Burkholderiales</taxon>
        <taxon>Comamonadaceae</taxon>
        <taxon>Extensimonas</taxon>
    </lineage>
</organism>
<gene>
    <name evidence="13" type="ORF">DFR45_101180</name>
</gene>
<name>A0A369ARL7_9BURK</name>
<keyword evidence="5" id="KW-0813">Transport</keyword>
<evidence type="ECO:0000256" key="7">
    <source>
        <dbReference type="ARBA" id="ARBA00022927"/>
    </source>
</evidence>
<comment type="caution">
    <text evidence="13">The sequence shown here is derived from an EMBL/GenBank/DDBJ whole genome shotgun (WGS) entry which is preliminary data.</text>
</comment>
<evidence type="ECO:0000256" key="10">
    <source>
        <dbReference type="ARBA" id="ARBA00023186"/>
    </source>
</evidence>
<evidence type="ECO:0000256" key="4">
    <source>
        <dbReference type="ARBA" id="ARBA00016202"/>
    </source>
</evidence>
<dbReference type="SUPFAM" id="SSF89392">
    <property type="entry name" value="Prokaryotic lipoproteins and lipoprotein localization factors"/>
    <property type="match status" value="1"/>
</dbReference>
<evidence type="ECO:0000256" key="3">
    <source>
        <dbReference type="ARBA" id="ARBA00011245"/>
    </source>
</evidence>
<keyword evidence="11" id="KW-0998">Cell outer membrane</keyword>
<dbReference type="Pfam" id="PF03550">
    <property type="entry name" value="LolB"/>
    <property type="match status" value="1"/>
</dbReference>
<dbReference type="OrthoDB" id="5296388at2"/>
<dbReference type="InterPro" id="IPR029046">
    <property type="entry name" value="LolA/LolB/LppX"/>
</dbReference>
<keyword evidence="6" id="KW-0732">Signal</keyword>
<evidence type="ECO:0000256" key="8">
    <source>
        <dbReference type="ARBA" id="ARBA00023136"/>
    </source>
</evidence>
<sequence>MLGPSSQWPRLPRHIARSRTGVWALGLSLLLACAGCAQFPPASTPPGAAPISVWAGRLALQVQGDEARSFSALFELRGSPEQGELVLSSPLGNTLAMLRWQPGEATLQTGQQMRQAASLDALLQDAAGSPIPVVALFDWLQGIATPAPGWQVDLSGLSDGRVLAQRSDPPPPATLRIALTH</sequence>
<dbReference type="Proteomes" id="UP000252174">
    <property type="component" value="Unassembled WGS sequence"/>
</dbReference>
<keyword evidence="7" id="KW-0653">Protein transport</keyword>
<evidence type="ECO:0000256" key="2">
    <source>
        <dbReference type="ARBA" id="ARBA00009696"/>
    </source>
</evidence>
<comment type="subunit">
    <text evidence="3">Monomer.</text>
</comment>
<evidence type="ECO:0000256" key="1">
    <source>
        <dbReference type="ARBA" id="ARBA00004459"/>
    </source>
</evidence>
<comment type="similarity">
    <text evidence="2">Belongs to the LolB family.</text>
</comment>
<evidence type="ECO:0000256" key="12">
    <source>
        <dbReference type="ARBA" id="ARBA00023288"/>
    </source>
</evidence>
<keyword evidence="8" id="KW-0472">Membrane</keyword>
<keyword evidence="9" id="KW-0564">Palmitate</keyword>
<evidence type="ECO:0000313" key="13">
    <source>
        <dbReference type="EMBL" id="RCX11653.1"/>
    </source>
</evidence>
<dbReference type="AlphaFoldDB" id="A0A369ARL7"/>
<comment type="subcellular location">
    <subcellularLocation>
        <location evidence="1">Cell outer membrane</location>
        <topology evidence="1">Lipid-anchor</topology>
    </subcellularLocation>
</comment>
<dbReference type="GO" id="GO:0015031">
    <property type="term" value="P:protein transport"/>
    <property type="evidence" value="ECO:0007669"/>
    <property type="project" value="UniProtKB-KW"/>
</dbReference>
<evidence type="ECO:0000256" key="11">
    <source>
        <dbReference type="ARBA" id="ARBA00023237"/>
    </source>
</evidence>
<reference evidence="13 14" key="1">
    <citation type="submission" date="2018-07" db="EMBL/GenBank/DDBJ databases">
        <title>Genomic Encyclopedia of Type Strains, Phase IV (KMG-IV): sequencing the most valuable type-strain genomes for metagenomic binning, comparative biology and taxonomic classification.</title>
        <authorList>
            <person name="Goeker M."/>
        </authorList>
    </citation>
    <scope>NUCLEOTIDE SEQUENCE [LARGE SCALE GENOMIC DNA]</scope>
    <source>
        <strain evidence="13 14">DSM 100911</strain>
    </source>
</reference>
<keyword evidence="10" id="KW-0143">Chaperone</keyword>
<keyword evidence="12 13" id="KW-0449">Lipoprotein</keyword>